<dbReference type="Pfam" id="PF00406">
    <property type="entry name" value="ADK"/>
    <property type="match status" value="1"/>
</dbReference>
<name>A0A830BNX7_9LAMI</name>
<dbReference type="InterPro" id="IPR027417">
    <property type="entry name" value="P-loop_NTPase"/>
</dbReference>
<accession>A0A830BNX7</accession>
<dbReference type="PANTHER" id="PTHR23359">
    <property type="entry name" value="NUCLEOTIDE KINASE"/>
    <property type="match status" value="1"/>
</dbReference>
<dbReference type="EMBL" id="BMAC01000069">
    <property type="protein sequence ID" value="GFP83701.1"/>
    <property type="molecule type" value="Genomic_DNA"/>
</dbReference>
<dbReference type="Gene3D" id="3.40.50.300">
    <property type="entry name" value="P-loop containing nucleotide triphosphate hydrolases"/>
    <property type="match status" value="1"/>
</dbReference>
<organism evidence="7 8">
    <name type="scientific">Phtheirospermum japonicum</name>
    <dbReference type="NCBI Taxonomy" id="374723"/>
    <lineage>
        <taxon>Eukaryota</taxon>
        <taxon>Viridiplantae</taxon>
        <taxon>Streptophyta</taxon>
        <taxon>Embryophyta</taxon>
        <taxon>Tracheophyta</taxon>
        <taxon>Spermatophyta</taxon>
        <taxon>Magnoliopsida</taxon>
        <taxon>eudicotyledons</taxon>
        <taxon>Gunneridae</taxon>
        <taxon>Pentapetalae</taxon>
        <taxon>asterids</taxon>
        <taxon>lamiids</taxon>
        <taxon>Lamiales</taxon>
        <taxon>Orobanchaceae</taxon>
        <taxon>Orobanchaceae incertae sedis</taxon>
        <taxon>Phtheirospermum</taxon>
    </lineage>
</organism>
<evidence type="ECO:0000256" key="1">
    <source>
        <dbReference type="ARBA" id="ARBA00007220"/>
    </source>
</evidence>
<dbReference type="EC" id="2.7.4.3" evidence="2"/>
<protein>
    <recommendedName>
        <fullName evidence="2">adenylate kinase</fullName>
        <ecNumber evidence="2">2.7.4.3</ecNumber>
    </recommendedName>
    <alternativeName>
        <fullName evidence="6">ATP:AMP phosphotransferase</fullName>
    </alternativeName>
</protein>
<dbReference type="GO" id="GO:0005524">
    <property type="term" value="F:ATP binding"/>
    <property type="evidence" value="ECO:0007669"/>
    <property type="project" value="InterPro"/>
</dbReference>
<keyword evidence="4" id="KW-0547">Nucleotide-binding</keyword>
<keyword evidence="8" id="KW-1185">Reference proteome</keyword>
<proteinExistence type="inferred from homology"/>
<gene>
    <name evidence="7" type="ORF">PHJA_000513600</name>
</gene>
<dbReference type="InterPro" id="IPR000850">
    <property type="entry name" value="Adenylat/UMP-CMP_kin"/>
</dbReference>
<dbReference type="AlphaFoldDB" id="A0A830BNX7"/>
<dbReference type="SUPFAM" id="SSF52540">
    <property type="entry name" value="P-loop containing nucleoside triphosphate hydrolases"/>
    <property type="match status" value="1"/>
</dbReference>
<evidence type="ECO:0000256" key="2">
    <source>
        <dbReference type="ARBA" id="ARBA00012955"/>
    </source>
</evidence>
<evidence type="ECO:0000313" key="7">
    <source>
        <dbReference type="EMBL" id="GFP83701.1"/>
    </source>
</evidence>
<evidence type="ECO:0000256" key="3">
    <source>
        <dbReference type="ARBA" id="ARBA00022679"/>
    </source>
</evidence>
<evidence type="ECO:0000256" key="4">
    <source>
        <dbReference type="ARBA" id="ARBA00022741"/>
    </source>
</evidence>
<reference evidence="7" key="1">
    <citation type="submission" date="2020-07" db="EMBL/GenBank/DDBJ databases">
        <title>Ethylene signaling mediates host invasion by parasitic plants.</title>
        <authorList>
            <person name="Yoshida S."/>
        </authorList>
    </citation>
    <scope>NUCLEOTIDE SEQUENCE</scope>
    <source>
        <strain evidence="7">Okayama</strain>
    </source>
</reference>
<keyword evidence="5 7" id="KW-0418">Kinase</keyword>
<evidence type="ECO:0000313" key="8">
    <source>
        <dbReference type="Proteomes" id="UP000653305"/>
    </source>
</evidence>
<dbReference type="OrthoDB" id="442176at2759"/>
<sequence length="94" mass="11081">MIKNMIQEAKIVPSEVTIKLLQRAMENSGNDKFLVGGFPCNEENRVAFESITRIEPEFVLFFDCSEEEMEKRLLNRNRVIHIYYCNLINVSLFY</sequence>
<evidence type="ECO:0000256" key="5">
    <source>
        <dbReference type="ARBA" id="ARBA00022777"/>
    </source>
</evidence>
<comment type="caution">
    <text evidence="7">The sequence shown here is derived from an EMBL/GenBank/DDBJ whole genome shotgun (WGS) entry which is preliminary data.</text>
</comment>
<comment type="similarity">
    <text evidence="1">Belongs to the adenylate kinase family.</text>
</comment>
<evidence type="ECO:0000256" key="6">
    <source>
        <dbReference type="ARBA" id="ARBA00031517"/>
    </source>
</evidence>
<keyword evidence="3" id="KW-0808">Transferase</keyword>
<dbReference type="Proteomes" id="UP000653305">
    <property type="component" value="Unassembled WGS sequence"/>
</dbReference>
<dbReference type="GO" id="GO:0004017">
    <property type="term" value="F:AMP kinase activity"/>
    <property type="evidence" value="ECO:0007669"/>
    <property type="project" value="UniProtKB-EC"/>
</dbReference>